<dbReference type="Proteomes" id="UP000482960">
    <property type="component" value="Unassembled WGS sequence"/>
</dbReference>
<dbReference type="Pfam" id="PF03130">
    <property type="entry name" value="HEAT_PBS"/>
    <property type="match status" value="1"/>
</dbReference>
<reference evidence="1 2" key="1">
    <citation type="submission" date="2020-03" db="EMBL/GenBank/DDBJ databases">
        <title>Whole genome shotgun sequence of Phytohabitans rumicis NBRC 108638.</title>
        <authorList>
            <person name="Komaki H."/>
            <person name="Tamura T."/>
        </authorList>
    </citation>
    <scope>NUCLEOTIDE SEQUENCE [LARGE SCALE GENOMIC DNA]</scope>
    <source>
        <strain evidence="1 2">NBRC 108638</strain>
    </source>
</reference>
<proteinExistence type="predicted"/>
<keyword evidence="2" id="KW-1185">Reference proteome</keyword>
<sequence length="117" mass="12603">MDGTAHPRRVEELLDTLGRLESPASELGTPVLVPSAAVDELVAMGPAAVPDLLRHLEGRPAKVAAYLALVLGRIGDQRAVAPLRRLRGAYRARAPKDEWDYAVIGQCDLAIRALRTS</sequence>
<evidence type="ECO:0000313" key="1">
    <source>
        <dbReference type="EMBL" id="GFJ96344.1"/>
    </source>
</evidence>
<gene>
    <name evidence="1" type="ORF">Prum_099860</name>
</gene>
<dbReference type="EMBL" id="BLPG01000002">
    <property type="protein sequence ID" value="GFJ96344.1"/>
    <property type="molecule type" value="Genomic_DNA"/>
</dbReference>
<evidence type="ECO:0000313" key="2">
    <source>
        <dbReference type="Proteomes" id="UP000482960"/>
    </source>
</evidence>
<organism evidence="1 2">
    <name type="scientific">Phytohabitans rumicis</name>
    <dbReference type="NCBI Taxonomy" id="1076125"/>
    <lineage>
        <taxon>Bacteria</taxon>
        <taxon>Bacillati</taxon>
        <taxon>Actinomycetota</taxon>
        <taxon>Actinomycetes</taxon>
        <taxon>Micromonosporales</taxon>
        <taxon>Micromonosporaceae</taxon>
    </lineage>
</organism>
<dbReference type="Gene3D" id="1.25.10.10">
    <property type="entry name" value="Leucine-rich Repeat Variant"/>
    <property type="match status" value="1"/>
</dbReference>
<comment type="caution">
    <text evidence="1">The sequence shown here is derived from an EMBL/GenBank/DDBJ whole genome shotgun (WGS) entry which is preliminary data.</text>
</comment>
<protein>
    <submittedName>
        <fullName evidence="1">Uncharacterized protein</fullName>
    </submittedName>
</protein>
<reference evidence="1 2" key="2">
    <citation type="submission" date="2020-03" db="EMBL/GenBank/DDBJ databases">
        <authorList>
            <person name="Ichikawa N."/>
            <person name="Kimura A."/>
            <person name="Kitahashi Y."/>
            <person name="Uohara A."/>
        </authorList>
    </citation>
    <scope>NUCLEOTIDE SEQUENCE [LARGE SCALE GENOMIC DNA]</scope>
    <source>
        <strain evidence="1 2">NBRC 108638</strain>
    </source>
</reference>
<dbReference type="AlphaFoldDB" id="A0A6V8LJF2"/>
<dbReference type="InterPro" id="IPR004155">
    <property type="entry name" value="PBS_lyase_HEAT"/>
</dbReference>
<dbReference type="RefSeq" id="WP_173085974.1">
    <property type="nucleotide sequence ID" value="NZ_BAABJB010000072.1"/>
</dbReference>
<accession>A0A6V8LJF2</accession>
<dbReference type="InterPro" id="IPR011989">
    <property type="entry name" value="ARM-like"/>
</dbReference>
<name>A0A6V8LJF2_9ACTN</name>